<dbReference type="GO" id="GO:0009276">
    <property type="term" value="C:Gram-negative-bacterium-type cell wall"/>
    <property type="evidence" value="ECO:0007669"/>
    <property type="project" value="InterPro"/>
</dbReference>
<keyword evidence="13 14" id="KW-0739">Sodium transport</keyword>
<keyword evidence="7 14" id="KW-1133">Transmembrane helix</keyword>
<dbReference type="PIRSF" id="PIRSF006102">
    <property type="entry name" value="NQR_DE"/>
    <property type="match status" value="1"/>
</dbReference>
<evidence type="ECO:0000256" key="5">
    <source>
        <dbReference type="ARBA" id="ARBA00022692"/>
    </source>
</evidence>
<feature type="transmembrane region" description="Helical" evidence="14">
    <location>
        <begin position="85"/>
        <end position="106"/>
    </location>
</feature>
<keyword evidence="8 14" id="KW-0520">NAD</keyword>
<keyword evidence="10 14" id="KW-0406">Ion transport</keyword>
<evidence type="ECO:0000256" key="11">
    <source>
        <dbReference type="ARBA" id="ARBA00023075"/>
    </source>
</evidence>
<dbReference type="RefSeq" id="WP_346821751.1">
    <property type="nucleotide sequence ID" value="NZ_JBDKWZ010000007.1"/>
</dbReference>
<evidence type="ECO:0000256" key="9">
    <source>
        <dbReference type="ARBA" id="ARBA00023053"/>
    </source>
</evidence>
<evidence type="ECO:0000256" key="6">
    <source>
        <dbReference type="ARBA" id="ARBA00022967"/>
    </source>
</evidence>
<comment type="function">
    <text evidence="14">NQR complex catalyzes the reduction of ubiquinone-1 to ubiquinol by two successive reactions, coupled with the transport of Na(+) ions from the cytoplasm to the periplasm. NqrA to NqrE are probably involved in the second step, the conversion of ubisemiquinone to ubiquinol.</text>
</comment>
<dbReference type="AlphaFoldDB" id="A0AAW9S537"/>
<dbReference type="PANTHER" id="PTHR30335">
    <property type="entry name" value="INTEGRAL MEMBRANE PROTEIN OF SOXR-REDUCING COMPLEX"/>
    <property type="match status" value="1"/>
</dbReference>
<evidence type="ECO:0000256" key="10">
    <source>
        <dbReference type="ARBA" id="ARBA00023065"/>
    </source>
</evidence>
<dbReference type="GO" id="GO:0022904">
    <property type="term" value="P:respiratory electron transport chain"/>
    <property type="evidence" value="ECO:0007669"/>
    <property type="project" value="InterPro"/>
</dbReference>
<keyword evidence="2 14" id="KW-0813">Transport</keyword>
<keyword evidence="4" id="KW-0997">Cell inner membrane</keyword>
<comment type="subcellular location">
    <subcellularLocation>
        <location evidence="14">Cell membrane</location>
        <topology evidence="14">Multi-pass membrane protein</topology>
    </subcellularLocation>
    <subcellularLocation>
        <location evidence="1">Endomembrane system</location>
        <topology evidence="1">Multi-pass membrane protein</topology>
    </subcellularLocation>
</comment>
<sequence length="206" mass="22395">MDLINLGIKSIFIENMVFAYFLGMCSYLAVSKKVTTASGLGIAVVFVLTITVPLNWAIYQFVLKEGALEWLAGVHPEFANVDLSFLQYIMFIAVIASMVQLVEMVIEKFSPALYGSLGIFLPLIAVNCAILGASLFMVPRDYTFSEATVFGFTSGIGWFLAIIALAAIREKLKYSNVPAPLKGLGITFIVTGLMGLAFMSFMGISL</sequence>
<evidence type="ECO:0000256" key="13">
    <source>
        <dbReference type="ARBA" id="ARBA00023201"/>
    </source>
</evidence>
<dbReference type="InterPro" id="IPR003667">
    <property type="entry name" value="NqrDE/RnfAE"/>
</dbReference>
<protein>
    <recommendedName>
        <fullName evidence="14">Na(+)-translocating NADH-quinone reductase subunit E</fullName>
        <shortName evidence="14">Na(+)-NQR subunit E</shortName>
        <shortName evidence="14">Na(+)-translocating NQR subunit E</shortName>
        <ecNumber evidence="14">7.2.1.1</ecNumber>
    </recommendedName>
    <alternativeName>
        <fullName evidence="14">NQR complex subunit E</fullName>
    </alternativeName>
    <alternativeName>
        <fullName evidence="14">NQR-1 subunit E</fullName>
    </alternativeName>
</protein>
<evidence type="ECO:0000256" key="1">
    <source>
        <dbReference type="ARBA" id="ARBA00004127"/>
    </source>
</evidence>
<dbReference type="Pfam" id="PF02508">
    <property type="entry name" value="Rnf-Nqr"/>
    <property type="match status" value="1"/>
</dbReference>
<comment type="catalytic activity">
    <reaction evidence="14">
        <text>a ubiquinone + n Na(+)(in) + NADH + H(+) = a ubiquinol + n Na(+)(out) + NAD(+)</text>
        <dbReference type="Rhea" id="RHEA:47748"/>
        <dbReference type="Rhea" id="RHEA-COMP:9565"/>
        <dbReference type="Rhea" id="RHEA-COMP:9566"/>
        <dbReference type="ChEBI" id="CHEBI:15378"/>
        <dbReference type="ChEBI" id="CHEBI:16389"/>
        <dbReference type="ChEBI" id="CHEBI:17976"/>
        <dbReference type="ChEBI" id="CHEBI:29101"/>
        <dbReference type="ChEBI" id="CHEBI:57540"/>
        <dbReference type="ChEBI" id="CHEBI:57945"/>
        <dbReference type="EC" id="7.2.1.1"/>
    </reaction>
</comment>
<keyword evidence="11 14" id="KW-0830">Ubiquinone</keyword>
<comment type="caution">
    <text evidence="15">The sequence shown here is derived from an EMBL/GenBank/DDBJ whole genome shotgun (WGS) entry which is preliminary data.</text>
</comment>
<keyword evidence="5 14" id="KW-0812">Transmembrane</keyword>
<dbReference type="Proteomes" id="UP001403385">
    <property type="component" value="Unassembled WGS sequence"/>
</dbReference>
<proteinExistence type="inferred from homology"/>
<evidence type="ECO:0000256" key="4">
    <source>
        <dbReference type="ARBA" id="ARBA00022519"/>
    </source>
</evidence>
<dbReference type="GO" id="GO:0012505">
    <property type="term" value="C:endomembrane system"/>
    <property type="evidence" value="ECO:0007669"/>
    <property type="project" value="UniProtKB-SubCell"/>
</dbReference>
<reference evidence="15 16" key="1">
    <citation type="submission" date="2024-04" db="EMBL/GenBank/DDBJ databases">
        <title>Novel genus in family Flammeovirgaceae.</title>
        <authorList>
            <person name="Nguyen T.H."/>
            <person name="Vuong T.Q."/>
            <person name="Le H."/>
            <person name="Kim S.-G."/>
        </authorList>
    </citation>
    <scope>NUCLEOTIDE SEQUENCE [LARGE SCALE GENOMIC DNA]</scope>
    <source>
        <strain evidence="15 16">JCM 23209</strain>
    </source>
</reference>
<accession>A0AAW9S537</accession>
<dbReference type="PANTHER" id="PTHR30335:SF1">
    <property type="entry name" value="NA(+)-TRANSLOCATING NADH-QUINONE REDUCTASE SUBUNIT E"/>
    <property type="match status" value="1"/>
</dbReference>
<comment type="similarity">
    <text evidence="14">Belongs to the NqrDE/RnfAE family.</text>
</comment>
<dbReference type="EC" id="7.2.1.1" evidence="14"/>
<evidence type="ECO:0000313" key="15">
    <source>
        <dbReference type="EMBL" id="MEN7548978.1"/>
    </source>
</evidence>
<keyword evidence="3 14" id="KW-1003">Cell membrane</keyword>
<dbReference type="EMBL" id="JBDKWZ010000007">
    <property type="protein sequence ID" value="MEN7548978.1"/>
    <property type="molecule type" value="Genomic_DNA"/>
</dbReference>
<dbReference type="InterPro" id="IPR050133">
    <property type="entry name" value="NqrDE/RnfAE_oxidrdctase"/>
</dbReference>
<name>A0AAW9S537_9BACT</name>
<dbReference type="HAMAP" id="MF_00429">
    <property type="entry name" value="NqrE"/>
    <property type="match status" value="1"/>
</dbReference>
<evidence type="ECO:0000256" key="12">
    <source>
        <dbReference type="ARBA" id="ARBA00023136"/>
    </source>
</evidence>
<evidence type="ECO:0000313" key="16">
    <source>
        <dbReference type="Proteomes" id="UP001403385"/>
    </source>
</evidence>
<dbReference type="GO" id="GO:0016655">
    <property type="term" value="F:oxidoreductase activity, acting on NAD(P)H, quinone or similar compound as acceptor"/>
    <property type="evidence" value="ECO:0007669"/>
    <property type="project" value="UniProtKB-UniRule"/>
</dbReference>
<keyword evidence="16" id="KW-1185">Reference proteome</keyword>
<evidence type="ECO:0000256" key="2">
    <source>
        <dbReference type="ARBA" id="ARBA00022448"/>
    </source>
</evidence>
<comment type="subunit">
    <text evidence="14">Composed of six subunits; NqrA, NqrB, NqrC, NqrD, NqrE and NqrF.</text>
</comment>
<dbReference type="NCBIfam" id="TIGR01940">
    <property type="entry name" value="nqrE"/>
    <property type="match status" value="1"/>
</dbReference>
<feature type="transmembrane region" description="Helical" evidence="14">
    <location>
        <begin position="149"/>
        <end position="168"/>
    </location>
</feature>
<evidence type="ECO:0000256" key="14">
    <source>
        <dbReference type="HAMAP-Rule" id="MF_00429"/>
    </source>
</evidence>
<dbReference type="GO" id="GO:0005886">
    <property type="term" value="C:plasma membrane"/>
    <property type="evidence" value="ECO:0007669"/>
    <property type="project" value="UniProtKB-SubCell"/>
</dbReference>
<keyword evidence="9 14" id="KW-0915">Sodium</keyword>
<gene>
    <name evidence="14 15" type="primary">nqrE</name>
    <name evidence="15" type="ORF">AAG747_13730</name>
</gene>
<organism evidence="15 16">
    <name type="scientific">Rapidithrix thailandica</name>
    <dbReference type="NCBI Taxonomy" id="413964"/>
    <lineage>
        <taxon>Bacteria</taxon>
        <taxon>Pseudomonadati</taxon>
        <taxon>Bacteroidota</taxon>
        <taxon>Cytophagia</taxon>
        <taxon>Cytophagales</taxon>
        <taxon>Flammeovirgaceae</taxon>
        <taxon>Rapidithrix</taxon>
    </lineage>
</organism>
<feature type="transmembrane region" description="Helical" evidence="14">
    <location>
        <begin position="37"/>
        <end position="59"/>
    </location>
</feature>
<keyword evidence="6 14" id="KW-1278">Translocase</keyword>
<evidence type="ECO:0000256" key="8">
    <source>
        <dbReference type="ARBA" id="ARBA00023027"/>
    </source>
</evidence>
<evidence type="ECO:0000256" key="7">
    <source>
        <dbReference type="ARBA" id="ARBA00022989"/>
    </source>
</evidence>
<keyword evidence="12 14" id="KW-0472">Membrane</keyword>
<evidence type="ECO:0000256" key="3">
    <source>
        <dbReference type="ARBA" id="ARBA00022475"/>
    </source>
</evidence>
<dbReference type="GO" id="GO:0006814">
    <property type="term" value="P:sodium ion transport"/>
    <property type="evidence" value="ECO:0007669"/>
    <property type="project" value="UniProtKB-UniRule"/>
</dbReference>
<dbReference type="InterPro" id="IPR010967">
    <property type="entry name" value="NqrE"/>
</dbReference>
<feature type="transmembrane region" description="Helical" evidence="14">
    <location>
        <begin position="180"/>
        <end position="204"/>
    </location>
</feature>
<feature type="transmembrane region" description="Helical" evidence="14">
    <location>
        <begin position="113"/>
        <end position="137"/>
    </location>
</feature>
<feature type="transmembrane region" description="Helical" evidence="14">
    <location>
        <begin position="12"/>
        <end position="30"/>
    </location>
</feature>